<name>A0AAV6R167_SOLSE</name>
<dbReference type="GO" id="GO:0005886">
    <property type="term" value="C:plasma membrane"/>
    <property type="evidence" value="ECO:0007669"/>
    <property type="project" value="TreeGrafter"/>
</dbReference>
<keyword evidence="4" id="KW-1133">Transmembrane helix</keyword>
<keyword evidence="2" id="KW-1015">Disulfide bond</keyword>
<proteinExistence type="predicted"/>
<evidence type="ECO:0000313" key="6">
    <source>
        <dbReference type="Proteomes" id="UP000693946"/>
    </source>
</evidence>
<keyword evidence="1" id="KW-0915">Sodium</keyword>
<dbReference type="Proteomes" id="UP000693946">
    <property type="component" value="Linkage Group LG3"/>
</dbReference>
<dbReference type="Pfam" id="PF00209">
    <property type="entry name" value="SNF"/>
    <property type="match status" value="1"/>
</dbReference>
<gene>
    <name evidence="5" type="ORF">JOB18_043001</name>
</gene>
<feature type="binding site" evidence="1">
    <location>
        <position position="44"/>
    </location>
    <ligand>
        <name>Na(+)</name>
        <dbReference type="ChEBI" id="CHEBI:29101"/>
        <label>2</label>
    </ligand>
</feature>
<feature type="binding site" evidence="1">
    <location>
        <position position="400"/>
    </location>
    <ligand>
        <name>Na(+)</name>
        <dbReference type="ChEBI" id="CHEBI:29101"/>
        <label>1</label>
    </ligand>
</feature>
<dbReference type="GO" id="GO:0046872">
    <property type="term" value="F:metal ion binding"/>
    <property type="evidence" value="ECO:0007669"/>
    <property type="project" value="UniProtKB-KW"/>
</dbReference>
<feature type="transmembrane region" description="Helical" evidence="4">
    <location>
        <begin position="428"/>
        <end position="452"/>
    </location>
</feature>
<feature type="compositionally biased region" description="Basic and acidic residues" evidence="3">
    <location>
        <begin position="16"/>
        <end position="27"/>
    </location>
</feature>
<evidence type="ECO:0000313" key="5">
    <source>
        <dbReference type="EMBL" id="KAG7497732.1"/>
    </source>
</evidence>
<feature type="transmembrane region" description="Helical" evidence="4">
    <location>
        <begin position="246"/>
        <end position="270"/>
    </location>
</feature>
<feature type="transmembrane region" description="Helical" evidence="4">
    <location>
        <begin position="458"/>
        <end position="480"/>
    </location>
</feature>
<organism evidence="5 6">
    <name type="scientific">Solea senegalensis</name>
    <name type="common">Senegalese sole</name>
    <dbReference type="NCBI Taxonomy" id="28829"/>
    <lineage>
        <taxon>Eukaryota</taxon>
        <taxon>Metazoa</taxon>
        <taxon>Chordata</taxon>
        <taxon>Craniata</taxon>
        <taxon>Vertebrata</taxon>
        <taxon>Euteleostomi</taxon>
        <taxon>Actinopterygii</taxon>
        <taxon>Neopterygii</taxon>
        <taxon>Teleostei</taxon>
        <taxon>Neoteleostei</taxon>
        <taxon>Acanthomorphata</taxon>
        <taxon>Carangaria</taxon>
        <taxon>Pleuronectiformes</taxon>
        <taxon>Pleuronectoidei</taxon>
        <taxon>Soleidae</taxon>
        <taxon>Solea</taxon>
    </lineage>
</organism>
<dbReference type="InterPro" id="IPR000175">
    <property type="entry name" value="Na/ntran_symport"/>
</dbReference>
<dbReference type="PANTHER" id="PTHR11616:SF280">
    <property type="entry name" value="TRANSPORTER"/>
    <property type="match status" value="1"/>
</dbReference>
<feature type="region of interest" description="Disordered" evidence="3">
    <location>
        <begin position="1"/>
        <end position="28"/>
    </location>
</feature>
<feature type="binding site" evidence="1">
    <location>
        <position position="397"/>
    </location>
    <ligand>
        <name>Na(+)</name>
        <dbReference type="ChEBI" id="CHEBI:29101"/>
        <label>1</label>
    </ligand>
</feature>
<evidence type="ECO:0000256" key="2">
    <source>
        <dbReference type="PIRSR" id="PIRSR600175-2"/>
    </source>
</evidence>
<sequence length="616" mass="69577">MTPEGTATGASARSMGLEKGRSEDGAHPRGKWGNKMAFMFCAIGVMVGPGCISRFPFHLSVHGGVVFLIPYCFMLYFCGFPLFFMELALGQYTSEGAVTAWRKICPMFEGVGVACQVYVFYIITSFIVIIAWVNIYFIYSFMSPLAWSTCDNWWNSEECKIPTPDWSFINHNISAGDYDPYYNISVDSSWPTSPDNEFWKLRVIRQSPDFSLGMVHWDMALCLLAAWVICYFCVFKGIKYTGMVVYLTATLPYLILVIIFFRVVTLPGAFSGLQHYFYPDFKVLADINVWVSALTLVMYTVAVSHGVMIALGSYNKYNNDCYRDSYTLFGVTIATNVAFAVVVSSLMGFLAEFRQMSVHDVVSGGTSQIFLAIPDALAHLPGARFWAVLFFLMMFLLSIDTQFLFMEGLVTAVTDMFPHRLRGSREKLTLVIVVVCFLLGLPFIAEGGLLLFYLVDHFAMNVTCYFFIACFETVIIGWVYGADRFLDNIEDMIGYRPYPVIKYCWLFVTPLICGIAFRYNEIFPASFWFEDYQPSLSYYIFGAILLVAPLICIPVYILLTLYRNGNNMATPSSNLRQARPHKPLLSLCKRVIFSAPPTRTVDEGNEKIMMGEPSGV</sequence>
<dbReference type="GO" id="GO:0042995">
    <property type="term" value="C:cell projection"/>
    <property type="evidence" value="ECO:0007669"/>
    <property type="project" value="TreeGrafter"/>
</dbReference>
<dbReference type="PROSITE" id="PS50267">
    <property type="entry name" value="NA_NEUROTRAN_SYMP_3"/>
    <property type="match status" value="1"/>
</dbReference>
<feature type="transmembrane region" description="Helical" evidence="4">
    <location>
        <begin position="215"/>
        <end position="234"/>
    </location>
</feature>
<evidence type="ECO:0000256" key="1">
    <source>
        <dbReference type="PIRSR" id="PIRSR600175-1"/>
    </source>
</evidence>
<feature type="transmembrane region" description="Helical" evidence="4">
    <location>
        <begin position="326"/>
        <end position="351"/>
    </location>
</feature>
<feature type="transmembrane region" description="Helical" evidence="4">
    <location>
        <begin position="117"/>
        <end position="139"/>
    </location>
</feature>
<feature type="transmembrane region" description="Helical" evidence="4">
    <location>
        <begin position="385"/>
        <end position="407"/>
    </location>
</feature>
<feature type="disulfide bond" evidence="2">
    <location>
        <begin position="150"/>
        <end position="159"/>
    </location>
</feature>
<dbReference type="EMBL" id="JAGKHQ010000015">
    <property type="protein sequence ID" value="KAG7497732.1"/>
    <property type="molecule type" value="Genomic_DNA"/>
</dbReference>
<accession>A0AAV6R167</accession>
<feature type="transmembrane region" description="Helical" evidence="4">
    <location>
        <begin position="290"/>
        <end position="314"/>
    </location>
</feature>
<feature type="transmembrane region" description="Helical" evidence="4">
    <location>
        <begin position="37"/>
        <end position="57"/>
    </location>
</feature>
<dbReference type="PANTHER" id="PTHR11616">
    <property type="entry name" value="SODIUM/CHLORIDE DEPENDENT TRANSPORTER"/>
    <property type="match status" value="1"/>
</dbReference>
<keyword evidence="6" id="KW-1185">Reference proteome</keyword>
<feature type="transmembrane region" description="Helical" evidence="4">
    <location>
        <begin position="63"/>
        <end position="84"/>
    </location>
</feature>
<comment type="caution">
    <text evidence="5">The sequence shown here is derived from an EMBL/GenBank/DDBJ whole genome shotgun (WGS) entry which is preliminary data.</text>
</comment>
<keyword evidence="4" id="KW-0812">Transmembrane</keyword>
<dbReference type="GO" id="GO:0005332">
    <property type="term" value="F:gamma-aminobutyric acid:sodium:chloride symporter activity"/>
    <property type="evidence" value="ECO:0007669"/>
    <property type="project" value="TreeGrafter"/>
</dbReference>
<reference evidence="5 6" key="1">
    <citation type="journal article" date="2021" name="Sci. Rep.">
        <title>Chromosome anchoring in Senegalese sole (Solea senegalensis) reveals sex-associated markers and genome rearrangements in flatfish.</title>
        <authorList>
            <person name="Guerrero-Cozar I."/>
            <person name="Gomez-Garrido J."/>
            <person name="Berbel C."/>
            <person name="Martinez-Blanch J.F."/>
            <person name="Alioto T."/>
            <person name="Claros M.G."/>
            <person name="Gagnaire P.A."/>
            <person name="Manchado M."/>
        </authorList>
    </citation>
    <scope>NUCLEOTIDE SEQUENCE [LARGE SCALE GENOMIC DNA]</scope>
    <source>
        <strain evidence="5">Sse05_10M</strain>
    </source>
</reference>
<dbReference type="AlphaFoldDB" id="A0AAV6R167"/>
<feature type="binding site" evidence="1">
    <location>
        <position position="47"/>
    </location>
    <ligand>
        <name>Na(+)</name>
        <dbReference type="ChEBI" id="CHEBI:29101"/>
        <label>1</label>
    </ligand>
</feature>
<keyword evidence="4" id="KW-0472">Membrane</keyword>
<feature type="transmembrane region" description="Helical" evidence="4">
    <location>
        <begin position="539"/>
        <end position="559"/>
    </location>
</feature>
<protein>
    <submittedName>
        <fullName evidence="5">Sodium-and chloride-dependent GABA transporter 2-like</fullName>
    </submittedName>
</protein>
<keyword evidence="1" id="KW-0479">Metal-binding</keyword>
<feature type="transmembrane region" description="Helical" evidence="4">
    <location>
        <begin position="500"/>
        <end position="519"/>
    </location>
</feature>
<evidence type="ECO:0000256" key="4">
    <source>
        <dbReference type="SAM" id="Phobius"/>
    </source>
</evidence>
<evidence type="ECO:0000256" key="3">
    <source>
        <dbReference type="SAM" id="MobiDB-lite"/>
    </source>
</evidence>